<dbReference type="Proteomes" id="UP001152747">
    <property type="component" value="Unassembled WGS sequence"/>
</dbReference>
<dbReference type="InterPro" id="IPR033053">
    <property type="entry name" value="Hir3/CABIN1"/>
</dbReference>
<evidence type="ECO:0000256" key="3">
    <source>
        <dbReference type="SAM" id="MobiDB-lite"/>
    </source>
</evidence>
<keyword evidence="2" id="KW-0539">Nucleus</keyword>
<gene>
    <name evidence="4" type="ORF">CAMP_LOCUS13555</name>
</gene>
<dbReference type="PANTHER" id="PTHR15502">
    <property type="entry name" value="CALCINEURIN-BINDING PROTEIN CABIN 1-RELATED"/>
    <property type="match status" value="1"/>
</dbReference>
<dbReference type="GO" id="GO:0006325">
    <property type="term" value="P:chromatin organization"/>
    <property type="evidence" value="ECO:0007669"/>
    <property type="project" value="InterPro"/>
</dbReference>
<accession>A0A9P1IRV0</accession>
<reference evidence="4" key="1">
    <citation type="submission" date="2022-11" db="EMBL/GenBank/DDBJ databases">
        <authorList>
            <person name="Kikuchi T."/>
        </authorList>
    </citation>
    <scope>NUCLEOTIDE SEQUENCE</scope>
    <source>
        <strain evidence="4">PS1010</strain>
    </source>
</reference>
<dbReference type="GO" id="GO:0005634">
    <property type="term" value="C:nucleus"/>
    <property type="evidence" value="ECO:0007669"/>
    <property type="project" value="UniProtKB-SubCell"/>
</dbReference>
<dbReference type="GO" id="GO:0031491">
    <property type="term" value="F:nucleosome binding"/>
    <property type="evidence" value="ECO:0007669"/>
    <property type="project" value="TreeGrafter"/>
</dbReference>
<name>A0A9P1IRV0_9PELO</name>
<comment type="caution">
    <text evidence="4">The sequence shown here is derived from an EMBL/GenBank/DDBJ whole genome shotgun (WGS) entry which is preliminary data.</text>
</comment>
<dbReference type="EMBL" id="CANHGI010000005">
    <property type="protein sequence ID" value="CAI5450918.1"/>
    <property type="molecule type" value="Genomic_DNA"/>
</dbReference>
<organism evidence="4 5">
    <name type="scientific">Caenorhabditis angaria</name>
    <dbReference type="NCBI Taxonomy" id="860376"/>
    <lineage>
        <taxon>Eukaryota</taxon>
        <taxon>Metazoa</taxon>
        <taxon>Ecdysozoa</taxon>
        <taxon>Nematoda</taxon>
        <taxon>Chromadorea</taxon>
        <taxon>Rhabditida</taxon>
        <taxon>Rhabditina</taxon>
        <taxon>Rhabditomorpha</taxon>
        <taxon>Rhabditoidea</taxon>
        <taxon>Rhabditidae</taxon>
        <taxon>Peloderinae</taxon>
        <taxon>Caenorhabditis</taxon>
    </lineage>
</organism>
<comment type="subcellular location">
    <subcellularLocation>
        <location evidence="1">Nucleus</location>
    </subcellularLocation>
</comment>
<evidence type="ECO:0000256" key="1">
    <source>
        <dbReference type="ARBA" id="ARBA00004123"/>
    </source>
</evidence>
<keyword evidence="5" id="KW-1185">Reference proteome</keyword>
<dbReference type="PANTHER" id="PTHR15502:SF7">
    <property type="entry name" value="CALCINEURIN-BINDING PROTEIN CABIN-1"/>
    <property type="match status" value="1"/>
</dbReference>
<evidence type="ECO:0000313" key="4">
    <source>
        <dbReference type="EMBL" id="CAI5450918.1"/>
    </source>
</evidence>
<dbReference type="AlphaFoldDB" id="A0A9P1IRV0"/>
<evidence type="ECO:0000256" key="2">
    <source>
        <dbReference type="ARBA" id="ARBA00023242"/>
    </source>
</evidence>
<feature type="region of interest" description="Disordered" evidence="3">
    <location>
        <begin position="641"/>
        <end position="664"/>
    </location>
</feature>
<protein>
    <submittedName>
        <fullName evidence="4">Uncharacterized protein</fullName>
    </submittedName>
</protein>
<proteinExistence type="predicted"/>
<evidence type="ECO:0000313" key="5">
    <source>
        <dbReference type="Proteomes" id="UP001152747"/>
    </source>
</evidence>
<sequence length="814" mass="94517">MRNVPIIDYISTLDKIDDSDCLPSLELNVLVKAHEILGEAKKCCQNENFEFLFFIISRFREIVNNIPLLEKLFEKEYNWIWQNLNDEISQILNCLFGKYSKKRKCAEDHGTKGNCKADMKIASKILRVILVQPLPLYDDKERLGHDVVELINSKFEFLLEIKPEKQKIVESFEKILKESSFQDEESIRQEFENIKVVEESEIQALVWYSLALNSYRTSNHEDCKKYSQLYLTSIDSTYDDRLRSSAWAILAHEHVRQLFQLDKNAIFNEWRWRILPFKMAISAQPNEAVIHFEVAATMYQLASQLIRFVRQLPLDDLRRKRIKDGSILREYSRYHFDKCLQLAQPSLDGTPAEFNWLCYFFIGKLAGKQNDDIVKVVEYFYEAACGCQLAGFYYPVKINSKKQTNFEPLEVHYQAHSAVWKYLDRNDNPPLNTLLQLESYLKVFANGHKVVKYSNSLFDTPPELYLTVSELVENVAGSEIEKEEERVCQEILTKLEVIEKLKTMCQSAFLLICERFPHIKSHYRLAEWYLENGKFELASEQILKNVFKRKKRDDGVFDNIIEISCNDINRAGSFCFHVERCLRVAIYITTKMLDVHNLASILISLISTIALDDDQFIEPRSNVKLIRSVLESIETVCLTVRPRSSRNTPSPPPQEISQDSSKNEPTKVIHVTPAMIRNELWRIWNAFLKRDKKSENEKLLAFAEKRISALITKIYGSIQILRTKVLQKESTSNNSAENLPRKTKNVLKRKAQANALDVIQPFLKKTALSSIPSTSAQIAQDDDDIQCLDPPVVTVNQQLAHTWNTIMQQLYSKK</sequence>
<dbReference type="OrthoDB" id="269919at2759"/>